<dbReference type="PANTHER" id="PTHR33621">
    <property type="entry name" value="ASPARTIC/GLUTAMIC ACID-RICH PROTEIN"/>
    <property type="match status" value="1"/>
</dbReference>
<evidence type="ECO:0000256" key="1">
    <source>
        <dbReference type="SAM" id="MobiDB-lite"/>
    </source>
</evidence>
<feature type="region of interest" description="Disordered" evidence="1">
    <location>
        <begin position="300"/>
        <end position="381"/>
    </location>
</feature>
<reference evidence="2" key="1">
    <citation type="journal article" date="2014" name="Nat. Genet.">
        <title>The genome of the stress-tolerant wild tomato species Solanum pennellii.</title>
        <authorList>
            <person name="Bolger A."/>
            <person name="Scossa F."/>
            <person name="Bolger M.E."/>
            <person name="Lanz C."/>
            <person name="Maumus F."/>
            <person name="Tohge T."/>
            <person name="Quesneville H."/>
            <person name="Alseekh S."/>
            <person name="Sorensen I."/>
            <person name="Lichtenstein G."/>
            <person name="Fich E.A."/>
            <person name="Conte M."/>
            <person name="Keller H."/>
            <person name="Schneeberger K."/>
            <person name="Schwacke R."/>
            <person name="Ofner I."/>
            <person name="Vrebalov J."/>
            <person name="Xu Y."/>
            <person name="Osorio S."/>
            <person name="Aflitos S.A."/>
            <person name="Schijlen E."/>
            <person name="Jimenez-Gomez J.M."/>
            <person name="Ryngajllo M."/>
            <person name="Kimura S."/>
            <person name="Kumar R."/>
            <person name="Koenig D."/>
            <person name="Headland L.R."/>
            <person name="Maloof J.N."/>
            <person name="Sinha N."/>
            <person name="van Ham R.C."/>
            <person name="Lankhorst R.K."/>
            <person name="Mao L."/>
            <person name="Vogel A."/>
            <person name="Arsova B."/>
            <person name="Panstruga R."/>
            <person name="Fei Z."/>
            <person name="Rose J.K."/>
            <person name="Zamir D."/>
            <person name="Carrari F."/>
            <person name="Giovannoni J.J."/>
            <person name="Weigel D."/>
            <person name="Usadel B."/>
            <person name="Fernie A.R."/>
        </authorList>
    </citation>
    <scope>NUCLEOTIDE SEQUENCE [LARGE SCALE GENOMIC DNA]</scope>
    <source>
        <strain evidence="2">cv. LA0716</strain>
    </source>
</reference>
<protein>
    <submittedName>
        <fullName evidence="3">Uncharacterized protein LOC107023767</fullName>
    </submittedName>
</protein>
<proteinExistence type="predicted"/>
<name>A0ABM1H416_SOLPN</name>
<evidence type="ECO:0000313" key="2">
    <source>
        <dbReference type="Proteomes" id="UP000694930"/>
    </source>
</evidence>
<feature type="compositionally biased region" description="Basic and acidic residues" evidence="1">
    <location>
        <begin position="153"/>
        <end position="162"/>
    </location>
</feature>
<dbReference type="PANTHER" id="PTHR33621:SF2">
    <property type="entry name" value="RIBOSOMAL L1 DOMAIN-CONTAINING PROTEIN"/>
    <property type="match status" value="1"/>
</dbReference>
<keyword evidence="2" id="KW-1185">Reference proteome</keyword>
<sequence>MDFHSLARRELQALCKKNKIPANMTNVAMADALQSLEFVDGIEEVLKTCESDVANSSMESPGKSEALASVPRTGRRTTQRKTIKHDSETTQTTTRSHCRTRGTVVRDIDEAKKDMLETPALPTTRRRAATTSVRVKLEAAMKECEPKEEIVDQVEEEKKDVPKTPAAALTSQRKEVKAKSSVRQVYSTRRSVRLAGKPTQESSTQEDEKSGTLTFDAVSEETEESLEVNSELHSAHKSEELDKKGIDLKSSESLDMKNESDTLSVQNSNTLVQNKIDMEDGVQQDNASDLEVVVLDTKAKEGSEEVALGCNNDGSGEEPMEESEIVAEAKEEIDFQNNSQNLGDDTKSNSDITKQPNGQDEPHGDTSDFMAENDGEEEGHFDSNVAGKQELIGEQPVAVSVNPDTNIDSHEVDLFEQSNGEEEAKMRASQQKCVTNMQANIDFLEVKLFEQFNGEVQAKVGGSQHKCLTNMEDAGEVAGEEDLMEEYDVDRTEANMDAPADSLELAGQEERMEEYDVDCHEANVDAPADALEVAGEEEQPMEEFDVDGTEANVVAPADAQEVAADESMDDPEIDYVEATVESAAHSLPPLPLISNAAPEPVLTLALDTMQNPSALTSTNSELITETPVENSSAVTSIGQMLVTDNKENLVCTKENKGTAGDNLQNLSLRKLTKMLKDLNISKGPSGKEAVTRSALQKVPENRLISENEN</sequence>
<dbReference type="Proteomes" id="UP000694930">
    <property type="component" value="Chromosome 6"/>
</dbReference>
<gene>
    <name evidence="3" type="primary">LOC107023767</name>
</gene>
<feature type="compositionally biased region" description="Basic and acidic residues" evidence="1">
    <location>
        <begin position="233"/>
        <end position="246"/>
    </location>
</feature>
<evidence type="ECO:0000313" key="3">
    <source>
        <dbReference type="RefSeq" id="XP_015080049.1"/>
    </source>
</evidence>
<dbReference type="GeneID" id="107023767"/>
<accession>A0ABM1H416</accession>
<feature type="region of interest" description="Disordered" evidence="1">
    <location>
        <begin position="153"/>
        <end position="246"/>
    </location>
</feature>
<reference evidence="3" key="2">
    <citation type="submission" date="2025-08" db="UniProtKB">
        <authorList>
            <consortium name="RefSeq"/>
        </authorList>
    </citation>
    <scope>IDENTIFICATION</scope>
</reference>
<organism evidence="2 3">
    <name type="scientific">Solanum pennellii</name>
    <name type="common">Tomato</name>
    <name type="synonym">Lycopersicon pennellii</name>
    <dbReference type="NCBI Taxonomy" id="28526"/>
    <lineage>
        <taxon>Eukaryota</taxon>
        <taxon>Viridiplantae</taxon>
        <taxon>Streptophyta</taxon>
        <taxon>Embryophyta</taxon>
        <taxon>Tracheophyta</taxon>
        <taxon>Spermatophyta</taxon>
        <taxon>Magnoliopsida</taxon>
        <taxon>eudicotyledons</taxon>
        <taxon>Gunneridae</taxon>
        <taxon>Pentapetalae</taxon>
        <taxon>asterids</taxon>
        <taxon>lamiids</taxon>
        <taxon>Solanales</taxon>
        <taxon>Solanaceae</taxon>
        <taxon>Solanoideae</taxon>
        <taxon>Solaneae</taxon>
        <taxon>Solanum</taxon>
        <taxon>Solanum subgen. Lycopersicon</taxon>
    </lineage>
</organism>
<feature type="compositionally biased region" description="Acidic residues" evidence="1">
    <location>
        <begin position="315"/>
        <end position="325"/>
    </location>
</feature>
<feature type="compositionally biased region" description="Polar residues" evidence="1">
    <location>
        <begin position="335"/>
        <end position="358"/>
    </location>
</feature>
<dbReference type="RefSeq" id="XP_015080049.1">
    <property type="nucleotide sequence ID" value="XM_015224563.2"/>
</dbReference>
<feature type="region of interest" description="Disordered" evidence="1">
    <location>
        <begin position="53"/>
        <end position="96"/>
    </location>
</feature>
<feature type="compositionally biased region" description="Basic residues" evidence="1">
    <location>
        <begin position="73"/>
        <end position="83"/>
    </location>
</feature>